<keyword evidence="2" id="KW-1185">Reference proteome</keyword>
<evidence type="ECO:0000313" key="1">
    <source>
        <dbReference type="EMBL" id="ERL08674.1"/>
    </source>
</evidence>
<dbReference type="Proteomes" id="UP000016638">
    <property type="component" value="Unassembled WGS sequence"/>
</dbReference>
<reference evidence="1 2" key="1">
    <citation type="submission" date="2013-08" db="EMBL/GenBank/DDBJ databases">
        <authorList>
            <person name="Durkin A.S."/>
            <person name="Haft D.R."/>
            <person name="McCorrison J."/>
            <person name="Torralba M."/>
            <person name="Gillis M."/>
            <person name="Haft D.H."/>
            <person name="Methe B."/>
            <person name="Sutton G."/>
            <person name="Nelson K.E."/>
        </authorList>
    </citation>
    <scope>NUCLEOTIDE SEQUENCE [LARGE SCALE GENOMIC DNA]</scope>
    <source>
        <strain evidence="1 2">F0195</strain>
    </source>
</reference>
<accession>U2T6I4</accession>
<dbReference type="PATRIC" id="fig|1125712.3.peg.1044"/>
<proteinExistence type="predicted"/>
<evidence type="ECO:0000313" key="2">
    <source>
        <dbReference type="Proteomes" id="UP000016638"/>
    </source>
</evidence>
<protein>
    <submittedName>
        <fullName evidence="1">Uncharacterized protein</fullName>
    </submittedName>
</protein>
<dbReference type="EMBL" id="AWEZ01000043">
    <property type="protein sequence ID" value="ERL08674.1"/>
    <property type="molecule type" value="Genomic_DNA"/>
</dbReference>
<comment type="caution">
    <text evidence="1">The sequence shown here is derived from an EMBL/GenBank/DDBJ whole genome shotgun (WGS) entry which is preliminary data.</text>
</comment>
<name>U2T6I4_9ACTN</name>
<dbReference type="STRING" id="1125712.HMPREF1316_0418"/>
<organism evidence="1 2">
    <name type="scientific">Olsenella profusa F0195</name>
    <dbReference type="NCBI Taxonomy" id="1125712"/>
    <lineage>
        <taxon>Bacteria</taxon>
        <taxon>Bacillati</taxon>
        <taxon>Actinomycetota</taxon>
        <taxon>Coriobacteriia</taxon>
        <taxon>Coriobacteriales</taxon>
        <taxon>Atopobiaceae</taxon>
        <taxon>Olsenella</taxon>
    </lineage>
</organism>
<gene>
    <name evidence="1" type="ORF">HMPREF1316_0418</name>
</gene>
<dbReference type="AlphaFoldDB" id="U2T6I4"/>
<sequence length="48" mass="5334">MPSTAARPLPVLPRIAPKALPSFDMCGPVRSARGFSRLRHKYGMPDRQ</sequence>